<dbReference type="SUPFAM" id="SSF52540">
    <property type="entry name" value="P-loop containing nucleoside triphosphate hydrolases"/>
    <property type="match status" value="2"/>
</dbReference>
<dbReference type="InterPro" id="IPR027417">
    <property type="entry name" value="P-loop_NTPase"/>
</dbReference>
<dbReference type="PROSITE" id="PS50893">
    <property type="entry name" value="ABC_TRANSPORTER_2"/>
    <property type="match status" value="1"/>
</dbReference>
<sequence length="644" mass="70841">MRPLKPRPPVIRIANGTFYRRHPNSASSHPNPPLFSNLNFELASASPAPRNWYIVGPSLSGKTTLLQALRGRLLCEPASARSYPYLSTDAVPNRLKAPTTAIQYVGFDTEQGAGGLAGSAGTSAYLSARYESRREITDFSLQDFLLGNTELNPLETNPDDDGSISPQFFGRVVKDLRLDHLLELPVSFLSNGQGRRARIARALLTKPEVLLLDEPFMGLDPPTVTGLSPLLKSLAAQASPRLILSARPQDPVPEWVTHLLYLRTDCQIGSMGPKEEVLDGLKKYVQGVRNGALVEDKKLPLHSLADIGRVLPTDAKGSRQRDKGQAINQSLEPFNPKAEPLVEMDGCKVQYRGKVALGNWTQQTDDGPKGGLIWTVRRGERWGVFGPNGSGKTTIVSLLCSDHPQTYSLPIKLFGRSRLPEPASGGQPLTFWDIQSRIGHSSPEVHQHIPRRLTVRQVVENAWSETFGGVPKLDDAARARVEAVLKWFASELNPEYLSASAHESLAWADEYLFGGLSFSAQRVALFIRSMIKSPDVVVLDEAFSGMDDAVRDKCTLFLNHGEAKTYQGETIVKSEASQTGTVRIPGLSDQQALICIAHIKEEVPDCVREWLCLPEANTGRPARFGRLDGPLGKNESRWREVWGV</sequence>
<evidence type="ECO:0000313" key="5">
    <source>
        <dbReference type="Proteomes" id="UP000717696"/>
    </source>
</evidence>
<dbReference type="PANTHER" id="PTHR43514">
    <property type="entry name" value="ABC TRANSPORTER I FAMILY MEMBER 10"/>
    <property type="match status" value="1"/>
</dbReference>
<dbReference type="InterPro" id="IPR003439">
    <property type="entry name" value="ABC_transporter-like_ATP-bd"/>
</dbReference>
<evidence type="ECO:0000259" key="3">
    <source>
        <dbReference type="PROSITE" id="PS50893"/>
    </source>
</evidence>
<keyword evidence="1" id="KW-0547">Nucleotide-binding</keyword>
<keyword evidence="2" id="KW-0067">ATP-binding</keyword>
<feature type="domain" description="ABC transporter" evidence="3">
    <location>
        <begin position="11"/>
        <end position="289"/>
    </location>
</feature>
<gene>
    <name evidence="4" type="ORF">B0J13DRAFT_549357</name>
</gene>
<name>A0A9P9J955_9HYPO</name>
<proteinExistence type="predicted"/>
<dbReference type="SMART" id="SM00382">
    <property type="entry name" value="AAA"/>
    <property type="match status" value="2"/>
</dbReference>
<protein>
    <recommendedName>
        <fullName evidence="3">ABC transporter domain-containing protein</fullName>
    </recommendedName>
</protein>
<dbReference type="Pfam" id="PF00005">
    <property type="entry name" value="ABC_tran"/>
    <property type="match status" value="2"/>
</dbReference>
<dbReference type="GO" id="GO:0005524">
    <property type="term" value="F:ATP binding"/>
    <property type="evidence" value="ECO:0007669"/>
    <property type="project" value="UniProtKB-KW"/>
</dbReference>
<dbReference type="GO" id="GO:0016887">
    <property type="term" value="F:ATP hydrolysis activity"/>
    <property type="evidence" value="ECO:0007669"/>
    <property type="project" value="InterPro"/>
</dbReference>
<dbReference type="EMBL" id="JAGMUU010000006">
    <property type="protein sequence ID" value="KAH7150017.1"/>
    <property type="molecule type" value="Genomic_DNA"/>
</dbReference>
<dbReference type="InterPro" id="IPR003593">
    <property type="entry name" value="AAA+_ATPase"/>
</dbReference>
<dbReference type="OrthoDB" id="10255969at2759"/>
<comment type="caution">
    <text evidence="4">The sequence shown here is derived from an EMBL/GenBank/DDBJ whole genome shotgun (WGS) entry which is preliminary data.</text>
</comment>
<keyword evidence="5" id="KW-1185">Reference proteome</keyword>
<dbReference type="Proteomes" id="UP000717696">
    <property type="component" value="Unassembled WGS sequence"/>
</dbReference>
<reference evidence="4" key="1">
    <citation type="journal article" date="2021" name="Nat. Commun.">
        <title>Genetic determinants of endophytism in the Arabidopsis root mycobiome.</title>
        <authorList>
            <person name="Mesny F."/>
            <person name="Miyauchi S."/>
            <person name="Thiergart T."/>
            <person name="Pickel B."/>
            <person name="Atanasova L."/>
            <person name="Karlsson M."/>
            <person name="Huettel B."/>
            <person name="Barry K.W."/>
            <person name="Haridas S."/>
            <person name="Chen C."/>
            <person name="Bauer D."/>
            <person name="Andreopoulos W."/>
            <person name="Pangilinan J."/>
            <person name="LaButti K."/>
            <person name="Riley R."/>
            <person name="Lipzen A."/>
            <person name="Clum A."/>
            <person name="Drula E."/>
            <person name="Henrissat B."/>
            <person name="Kohler A."/>
            <person name="Grigoriev I.V."/>
            <person name="Martin F.M."/>
            <person name="Hacquard S."/>
        </authorList>
    </citation>
    <scope>NUCLEOTIDE SEQUENCE</scope>
    <source>
        <strain evidence="4">MPI-CAGE-AT-0021</strain>
    </source>
</reference>
<dbReference type="PANTHER" id="PTHR43514:SF4">
    <property type="entry name" value="ABC TRANSPORTER I FAMILY MEMBER 10"/>
    <property type="match status" value="1"/>
</dbReference>
<dbReference type="GO" id="GO:0005739">
    <property type="term" value="C:mitochondrion"/>
    <property type="evidence" value="ECO:0007669"/>
    <property type="project" value="TreeGrafter"/>
</dbReference>
<evidence type="ECO:0000256" key="2">
    <source>
        <dbReference type="ARBA" id="ARBA00022840"/>
    </source>
</evidence>
<dbReference type="AlphaFoldDB" id="A0A9P9J955"/>
<evidence type="ECO:0000313" key="4">
    <source>
        <dbReference type="EMBL" id="KAH7150017.1"/>
    </source>
</evidence>
<accession>A0A9P9J955</accession>
<dbReference type="InterPro" id="IPR050334">
    <property type="entry name" value="Molybdenum_import_ModC"/>
</dbReference>
<evidence type="ECO:0000256" key="1">
    <source>
        <dbReference type="ARBA" id="ARBA00022741"/>
    </source>
</evidence>
<dbReference type="Gene3D" id="3.40.50.300">
    <property type="entry name" value="P-loop containing nucleotide triphosphate hydrolases"/>
    <property type="match status" value="2"/>
</dbReference>
<organism evidence="4 5">
    <name type="scientific">Dactylonectria estremocensis</name>
    <dbReference type="NCBI Taxonomy" id="1079267"/>
    <lineage>
        <taxon>Eukaryota</taxon>
        <taxon>Fungi</taxon>
        <taxon>Dikarya</taxon>
        <taxon>Ascomycota</taxon>
        <taxon>Pezizomycotina</taxon>
        <taxon>Sordariomycetes</taxon>
        <taxon>Hypocreomycetidae</taxon>
        <taxon>Hypocreales</taxon>
        <taxon>Nectriaceae</taxon>
        <taxon>Dactylonectria</taxon>
    </lineage>
</organism>